<accession>A0AAN7BHT7</accession>
<keyword evidence="6" id="KW-0539">Nucleus</keyword>
<keyword evidence="1" id="KW-0479">Metal-binding</keyword>
<dbReference type="Proteomes" id="UP001301958">
    <property type="component" value="Unassembled WGS sequence"/>
</dbReference>
<dbReference type="SUPFAM" id="SSF57701">
    <property type="entry name" value="Zn2/Cys6 DNA-binding domain"/>
    <property type="match status" value="1"/>
</dbReference>
<dbReference type="PROSITE" id="PS00463">
    <property type="entry name" value="ZN2_CY6_FUNGAL_1"/>
    <property type="match status" value="1"/>
</dbReference>
<evidence type="ECO:0000256" key="6">
    <source>
        <dbReference type="ARBA" id="ARBA00023242"/>
    </source>
</evidence>
<name>A0AAN7BHT7_9PEZI</name>
<keyword evidence="5" id="KW-0804">Transcription</keyword>
<dbReference type="PROSITE" id="PS50048">
    <property type="entry name" value="ZN2_CY6_FUNGAL_2"/>
    <property type="match status" value="1"/>
</dbReference>
<keyword evidence="3" id="KW-0805">Transcription regulation</keyword>
<dbReference type="CDD" id="cd00067">
    <property type="entry name" value="GAL4"/>
    <property type="match status" value="1"/>
</dbReference>
<reference evidence="8" key="1">
    <citation type="journal article" date="2023" name="Mol. Phylogenet. Evol.">
        <title>Genome-scale phylogeny and comparative genomics of the fungal order Sordariales.</title>
        <authorList>
            <person name="Hensen N."/>
            <person name="Bonometti L."/>
            <person name="Westerberg I."/>
            <person name="Brannstrom I.O."/>
            <person name="Guillou S."/>
            <person name="Cros-Aarteil S."/>
            <person name="Calhoun S."/>
            <person name="Haridas S."/>
            <person name="Kuo A."/>
            <person name="Mondo S."/>
            <person name="Pangilinan J."/>
            <person name="Riley R."/>
            <person name="LaButti K."/>
            <person name="Andreopoulos B."/>
            <person name="Lipzen A."/>
            <person name="Chen C."/>
            <person name="Yan M."/>
            <person name="Daum C."/>
            <person name="Ng V."/>
            <person name="Clum A."/>
            <person name="Steindorff A."/>
            <person name="Ohm R.A."/>
            <person name="Martin F."/>
            <person name="Silar P."/>
            <person name="Natvig D.O."/>
            <person name="Lalanne C."/>
            <person name="Gautier V."/>
            <person name="Ament-Velasquez S.L."/>
            <person name="Kruys A."/>
            <person name="Hutchinson M.I."/>
            <person name="Powell A.J."/>
            <person name="Barry K."/>
            <person name="Miller A.N."/>
            <person name="Grigoriev I.V."/>
            <person name="Debuchy R."/>
            <person name="Gladieux P."/>
            <person name="Hiltunen Thoren M."/>
            <person name="Johannesson H."/>
        </authorList>
    </citation>
    <scope>NUCLEOTIDE SEQUENCE</scope>
    <source>
        <strain evidence="8">CBS 990.96</strain>
    </source>
</reference>
<dbReference type="Pfam" id="PF00172">
    <property type="entry name" value="Zn_clus"/>
    <property type="match status" value="1"/>
</dbReference>
<organism evidence="8 9">
    <name type="scientific">Podospora fimiseda</name>
    <dbReference type="NCBI Taxonomy" id="252190"/>
    <lineage>
        <taxon>Eukaryota</taxon>
        <taxon>Fungi</taxon>
        <taxon>Dikarya</taxon>
        <taxon>Ascomycota</taxon>
        <taxon>Pezizomycotina</taxon>
        <taxon>Sordariomycetes</taxon>
        <taxon>Sordariomycetidae</taxon>
        <taxon>Sordariales</taxon>
        <taxon>Podosporaceae</taxon>
        <taxon>Podospora</taxon>
    </lineage>
</organism>
<keyword evidence="2" id="KW-0862">Zinc</keyword>
<dbReference type="PANTHER" id="PTHR36206">
    <property type="entry name" value="ASPERCRYPTIN BIOSYNTHESIS CLUSTER-SPECIFIC TRANSCRIPTION REGULATOR ATNN-RELATED"/>
    <property type="match status" value="1"/>
</dbReference>
<evidence type="ECO:0000256" key="1">
    <source>
        <dbReference type="ARBA" id="ARBA00022723"/>
    </source>
</evidence>
<keyword evidence="9" id="KW-1185">Reference proteome</keyword>
<evidence type="ECO:0000256" key="4">
    <source>
        <dbReference type="ARBA" id="ARBA00023125"/>
    </source>
</evidence>
<evidence type="ECO:0000259" key="7">
    <source>
        <dbReference type="PROSITE" id="PS50048"/>
    </source>
</evidence>
<dbReference type="InterPro" id="IPR052360">
    <property type="entry name" value="Transcr_Regulatory_Proteins"/>
</dbReference>
<gene>
    <name evidence="8" type="ORF">QBC38DRAFT_487172</name>
</gene>
<evidence type="ECO:0000313" key="8">
    <source>
        <dbReference type="EMBL" id="KAK4223674.1"/>
    </source>
</evidence>
<dbReference type="EMBL" id="MU865418">
    <property type="protein sequence ID" value="KAK4223674.1"/>
    <property type="molecule type" value="Genomic_DNA"/>
</dbReference>
<evidence type="ECO:0000256" key="3">
    <source>
        <dbReference type="ARBA" id="ARBA00023015"/>
    </source>
</evidence>
<dbReference type="GO" id="GO:0008270">
    <property type="term" value="F:zinc ion binding"/>
    <property type="evidence" value="ECO:0007669"/>
    <property type="project" value="InterPro"/>
</dbReference>
<dbReference type="AlphaFoldDB" id="A0AAN7BHT7"/>
<dbReference type="Gene3D" id="4.10.240.10">
    <property type="entry name" value="Zn(2)-C6 fungal-type DNA-binding domain"/>
    <property type="match status" value="1"/>
</dbReference>
<sequence>MAPKTSHPRRTRTGCITCRIRRIKCDETKPSCQRCTSTGRPCDGYLLPTTASPSSALSSRALASAVRTLHILGPASRVFSPALPTHESSCFDFFRVCTASMTGGGFWQGQVLQLAHCEPAIWRGIVAIGALHRRWEVSGRDSFQVKEFTKEALKNYWRAISLGSKHQTKDKRVLVVLSVVLAAAANMSGRWGDSLVHIRSGMKLLMEGGDMKGMENVALTLGRLDFQAMVFNSSGDEYQYVEGDGRIPGWFRDESKMARVGDSGMKDLTEGAIVLFGIMRYYFTVLAAAGKGAFPIEEIGNVYFRVVEETDKWQMEFERLIAEMELTRLRTEEERTRMANSVLGLRLYHTTFLLLLRAGVAGPEGRWDAHQDIFEMIIALAEEQERKTKSPLPLFLSLEPGLVMPLFLVAIRCRHPIVRRKALNLLRGMNRHEGMWNSIGVLVVAEQVVLAEEEYLPFYLPLVLENLDSIRPPQLELYGWPMVPEEMRISRNACLVEAEKNQIELFLFRNLPDGSGEYLAKEVILRF</sequence>
<evidence type="ECO:0000256" key="5">
    <source>
        <dbReference type="ARBA" id="ARBA00023163"/>
    </source>
</evidence>
<protein>
    <recommendedName>
        <fullName evidence="7">Zn(2)-C6 fungal-type domain-containing protein</fullName>
    </recommendedName>
</protein>
<dbReference type="GO" id="GO:0003677">
    <property type="term" value="F:DNA binding"/>
    <property type="evidence" value="ECO:0007669"/>
    <property type="project" value="UniProtKB-KW"/>
</dbReference>
<feature type="domain" description="Zn(2)-C6 fungal-type" evidence="7">
    <location>
        <begin position="14"/>
        <end position="42"/>
    </location>
</feature>
<proteinExistence type="predicted"/>
<comment type="caution">
    <text evidence="8">The sequence shown here is derived from an EMBL/GenBank/DDBJ whole genome shotgun (WGS) entry which is preliminary data.</text>
</comment>
<dbReference type="InterPro" id="IPR036864">
    <property type="entry name" value="Zn2-C6_fun-type_DNA-bd_sf"/>
</dbReference>
<reference evidence="8" key="2">
    <citation type="submission" date="2023-05" db="EMBL/GenBank/DDBJ databases">
        <authorList>
            <consortium name="Lawrence Berkeley National Laboratory"/>
            <person name="Steindorff A."/>
            <person name="Hensen N."/>
            <person name="Bonometti L."/>
            <person name="Westerberg I."/>
            <person name="Brannstrom I.O."/>
            <person name="Guillou S."/>
            <person name="Cros-Aarteil S."/>
            <person name="Calhoun S."/>
            <person name="Haridas S."/>
            <person name="Kuo A."/>
            <person name="Mondo S."/>
            <person name="Pangilinan J."/>
            <person name="Riley R."/>
            <person name="Labutti K."/>
            <person name="Andreopoulos B."/>
            <person name="Lipzen A."/>
            <person name="Chen C."/>
            <person name="Yanf M."/>
            <person name="Daum C."/>
            <person name="Ng V."/>
            <person name="Clum A."/>
            <person name="Ohm R."/>
            <person name="Martin F."/>
            <person name="Silar P."/>
            <person name="Natvig D."/>
            <person name="Lalanne C."/>
            <person name="Gautier V."/>
            <person name="Ament-Velasquez S.L."/>
            <person name="Kruys A."/>
            <person name="Hutchinson M.I."/>
            <person name="Powell A.J."/>
            <person name="Barry K."/>
            <person name="Miller A.N."/>
            <person name="Grigoriev I.V."/>
            <person name="Debuchy R."/>
            <person name="Gladieux P."/>
            <person name="Thoren M.H."/>
            <person name="Johannesson H."/>
        </authorList>
    </citation>
    <scope>NUCLEOTIDE SEQUENCE</scope>
    <source>
        <strain evidence="8">CBS 990.96</strain>
    </source>
</reference>
<dbReference type="InterPro" id="IPR001138">
    <property type="entry name" value="Zn2Cys6_DnaBD"/>
</dbReference>
<keyword evidence="4" id="KW-0238">DNA-binding</keyword>
<dbReference type="GO" id="GO:0000981">
    <property type="term" value="F:DNA-binding transcription factor activity, RNA polymerase II-specific"/>
    <property type="evidence" value="ECO:0007669"/>
    <property type="project" value="InterPro"/>
</dbReference>
<dbReference type="SMART" id="SM00066">
    <property type="entry name" value="GAL4"/>
    <property type="match status" value="1"/>
</dbReference>
<evidence type="ECO:0000256" key="2">
    <source>
        <dbReference type="ARBA" id="ARBA00022833"/>
    </source>
</evidence>
<dbReference type="PANTHER" id="PTHR36206:SF12">
    <property type="entry name" value="ASPERCRYPTIN BIOSYNTHESIS CLUSTER-SPECIFIC TRANSCRIPTION REGULATOR ATNN-RELATED"/>
    <property type="match status" value="1"/>
</dbReference>
<evidence type="ECO:0000313" key="9">
    <source>
        <dbReference type="Proteomes" id="UP001301958"/>
    </source>
</evidence>